<dbReference type="Proteomes" id="UP000705867">
    <property type="component" value="Unassembled WGS sequence"/>
</dbReference>
<gene>
    <name evidence="2" type="ORF">K8I29_17405</name>
</gene>
<protein>
    <submittedName>
        <fullName evidence="2">Uncharacterized protein</fullName>
    </submittedName>
</protein>
<feature type="transmembrane region" description="Helical" evidence="1">
    <location>
        <begin position="48"/>
        <end position="65"/>
    </location>
</feature>
<keyword evidence="1" id="KW-1133">Transmembrane helix</keyword>
<reference evidence="2" key="2">
    <citation type="submission" date="2021-08" db="EMBL/GenBank/DDBJ databases">
        <authorList>
            <person name="Dalcin Martins P."/>
        </authorList>
    </citation>
    <scope>NUCLEOTIDE SEQUENCE</scope>
    <source>
        <strain evidence="2">MAG_39</strain>
    </source>
</reference>
<evidence type="ECO:0000313" key="3">
    <source>
        <dbReference type="Proteomes" id="UP000705867"/>
    </source>
</evidence>
<dbReference type="EMBL" id="JAIOIV010000132">
    <property type="protein sequence ID" value="MBZ0157976.1"/>
    <property type="molecule type" value="Genomic_DNA"/>
</dbReference>
<dbReference type="AlphaFoldDB" id="A0A953SGA0"/>
<evidence type="ECO:0000256" key="1">
    <source>
        <dbReference type="SAM" id="Phobius"/>
    </source>
</evidence>
<feature type="transmembrane region" description="Helical" evidence="1">
    <location>
        <begin position="118"/>
        <end position="139"/>
    </location>
</feature>
<comment type="caution">
    <text evidence="2">The sequence shown here is derived from an EMBL/GenBank/DDBJ whole genome shotgun (WGS) entry which is preliminary data.</text>
</comment>
<organism evidence="2 3">
    <name type="scientific">Candidatus Nitrobium versatile</name>
    <dbReference type="NCBI Taxonomy" id="2884831"/>
    <lineage>
        <taxon>Bacteria</taxon>
        <taxon>Pseudomonadati</taxon>
        <taxon>Nitrospirota</taxon>
        <taxon>Nitrospiria</taxon>
        <taxon>Nitrospirales</taxon>
        <taxon>Nitrospiraceae</taxon>
        <taxon>Candidatus Nitrobium</taxon>
    </lineage>
</organism>
<evidence type="ECO:0000313" key="2">
    <source>
        <dbReference type="EMBL" id="MBZ0157976.1"/>
    </source>
</evidence>
<name>A0A953SGA0_9BACT</name>
<reference evidence="2" key="1">
    <citation type="journal article" date="2021" name="bioRxiv">
        <title>Unraveling nitrogen, sulfur and carbon metabolic pathways and microbial community transcriptional responses to substrate deprivation and toxicity stresses in a bioreactor mimicking anoxic brackish coastal sediment conditions.</title>
        <authorList>
            <person name="Martins P.D."/>
            <person name="Echeveste M.J."/>
            <person name="Arshad A."/>
            <person name="Kurth J."/>
            <person name="Ouboter H."/>
            <person name="Jetten M.S.M."/>
            <person name="Welte C.U."/>
        </authorList>
    </citation>
    <scope>NUCLEOTIDE SEQUENCE</scope>
    <source>
        <strain evidence="2">MAG_39</strain>
    </source>
</reference>
<sequence length="144" mass="15532">MVKRERQNMVPLVSSDPCWFGQPVCSEPAVEIGDVYKGKGIMRGIRRIPFKGEITLTALLAMLLLDSMDIWTPGLGPLLNILLYVGLFTAGTGLVYIEKGTEAAGRFLGRMLLIELKGSVILGVAVALGGVAYPLLVLLKKLFG</sequence>
<keyword evidence="1" id="KW-0472">Membrane</keyword>
<proteinExistence type="predicted"/>
<feature type="transmembrane region" description="Helical" evidence="1">
    <location>
        <begin position="77"/>
        <end position="97"/>
    </location>
</feature>
<keyword evidence="1" id="KW-0812">Transmembrane</keyword>
<accession>A0A953SGA0</accession>